<name>A0A173T829_EUBRA</name>
<protein>
    <submittedName>
        <fullName evidence="1">Uncharacterized protein</fullName>
    </submittedName>
</protein>
<gene>
    <name evidence="1" type="ORF">ERS852448_01344</name>
</gene>
<dbReference type="AlphaFoldDB" id="A0A173T829"/>
<dbReference type="STRING" id="39490.ERS852448_01344"/>
<sequence>MRHQIKKKTHPLSILSQSEKFMVVCYRDLDSGEKFNAVGEKLCINCDCYLYGNIVSNQKYGEQFQTAYYERSKMGKSQKGKELGIGISQRKDGLYTGRVTDPRTGKRIQKYFHKLQECRKWVADTQYELHMGM</sequence>
<reference evidence="1 2" key="1">
    <citation type="submission" date="2015-09" db="EMBL/GenBank/DDBJ databases">
        <authorList>
            <consortium name="Pathogen Informatics"/>
        </authorList>
    </citation>
    <scope>NUCLEOTIDE SEQUENCE [LARGE SCALE GENOMIC DNA]</scope>
    <source>
        <strain evidence="1 2">2789STDY5608891</strain>
    </source>
</reference>
<accession>A0A173T829</accession>
<dbReference type="Gene3D" id="3.30.160.60">
    <property type="entry name" value="Classic Zinc Finger"/>
    <property type="match status" value="1"/>
</dbReference>
<dbReference type="EMBL" id="CYYA01000007">
    <property type="protein sequence ID" value="CUM98155.1"/>
    <property type="molecule type" value="Genomic_DNA"/>
</dbReference>
<dbReference type="Proteomes" id="UP000095492">
    <property type="component" value="Unassembled WGS sequence"/>
</dbReference>
<proteinExistence type="predicted"/>
<organism evidence="1 2">
    <name type="scientific">Eubacterium ramulus</name>
    <dbReference type="NCBI Taxonomy" id="39490"/>
    <lineage>
        <taxon>Bacteria</taxon>
        <taxon>Bacillati</taxon>
        <taxon>Bacillota</taxon>
        <taxon>Clostridia</taxon>
        <taxon>Eubacteriales</taxon>
        <taxon>Eubacteriaceae</taxon>
        <taxon>Eubacterium</taxon>
    </lineage>
</organism>
<evidence type="ECO:0000313" key="2">
    <source>
        <dbReference type="Proteomes" id="UP000095492"/>
    </source>
</evidence>
<evidence type="ECO:0000313" key="1">
    <source>
        <dbReference type="EMBL" id="CUM98155.1"/>
    </source>
</evidence>
<dbReference type="OrthoDB" id="9769726at2"/>